<proteinExistence type="predicted"/>
<dbReference type="Proteomes" id="UP000799437">
    <property type="component" value="Unassembled WGS sequence"/>
</dbReference>
<evidence type="ECO:0000256" key="1">
    <source>
        <dbReference type="ARBA" id="ARBA00004123"/>
    </source>
</evidence>
<keyword evidence="2" id="KW-0507">mRNA processing</keyword>
<evidence type="ECO:0000256" key="3">
    <source>
        <dbReference type="ARBA" id="ARBA00022884"/>
    </source>
</evidence>
<dbReference type="CDD" id="cd00590">
    <property type="entry name" value="RRM_SF"/>
    <property type="match status" value="1"/>
</dbReference>
<dbReference type="Gene3D" id="3.30.70.330">
    <property type="match status" value="2"/>
</dbReference>
<dbReference type="Pfam" id="PF00076">
    <property type="entry name" value="RRM_1"/>
    <property type="match status" value="2"/>
</dbReference>
<evidence type="ECO:0000256" key="4">
    <source>
        <dbReference type="ARBA" id="ARBA00023187"/>
    </source>
</evidence>
<dbReference type="GO" id="GO:0005634">
    <property type="term" value="C:nucleus"/>
    <property type="evidence" value="ECO:0007669"/>
    <property type="project" value="UniProtKB-SubCell"/>
</dbReference>
<keyword evidence="5" id="KW-0539">Nucleus</keyword>
<accession>A0A6A6VVN7</accession>
<dbReference type="GO" id="GO:0003723">
    <property type="term" value="F:RNA binding"/>
    <property type="evidence" value="ECO:0007669"/>
    <property type="project" value="UniProtKB-UniRule"/>
</dbReference>
<evidence type="ECO:0000256" key="2">
    <source>
        <dbReference type="ARBA" id="ARBA00022664"/>
    </source>
</evidence>
<dbReference type="PANTHER" id="PTHR48028:SF4">
    <property type="entry name" value="SC35-LIKE SPLICING FACTOR"/>
    <property type="match status" value="1"/>
</dbReference>
<dbReference type="GO" id="GO:0008380">
    <property type="term" value="P:RNA splicing"/>
    <property type="evidence" value="ECO:0007669"/>
    <property type="project" value="UniProtKB-KW"/>
</dbReference>
<dbReference type="RefSeq" id="XP_033596686.1">
    <property type="nucleotide sequence ID" value="XM_033744739.1"/>
</dbReference>
<evidence type="ECO:0000313" key="9">
    <source>
        <dbReference type="Proteomes" id="UP000799437"/>
    </source>
</evidence>
<dbReference type="InterPro" id="IPR035979">
    <property type="entry name" value="RBD_domain_sf"/>
</dbReference>
<dbReference type="InterPro" id="IPR012677">
    <property type="entry name" value="Nucleotide-bd_a/b_plait_sf"/>
</dbReference>
<feature type="domain" description="RRM" evidence="7">
    <location>
        <begin position="1"/>
        <end position="66"/>
    </location>
</feature>
<feature type="non-terminal residue" evidence="8">
    <location>
        <position position="1"/>
    </location>
</feature>
<dbReference type="EMBL" id="ML996581">
    <property type="protein sequence ID" value="KAF2754235.1"/>
    <property type="molecule type" value="Genomic_DNA"/>
</dbReference>
<dbReference type="SMART" id="SM00360">
    <property type="entry name" value="RRM"/>
    <property type="match status" value="2"/>
</dbReference>
<sequence length="169" mass="19057">TEDQLERVFSPFGKIAHISLVCDNRGLSRGFGFIRFERPEDADAACSSLNQQVFEGRRMVVSKQTVKPSRRTIPDITTMGEPTRTLFIGNMSFEMSDKDLNDLFRDVRNVLDVRVAVDRRTGQPRGFAHADFTDAESAKQAAELLAGKSVYGRQLRVDFSRPSSQNRQV</sequence>
<feature type="domain" description="RRM" evidence="7">
    <location>
        <begin position="84"/>
        <end position="162"/>
    </location>
</feature>
<evidence type="ECO:0000256" key="6">
    <source>
        <dbReference type="PROSITE-ProRule" id="PRU00176"/>
    </source>
</evidence>
<dbReference type="InterPro" id="IPR051106">
    <property type="entry name" value="RNA-bind/splicing_reg"/>
</dbReference>
<dbReference type="GeneID" id="54485793"/>
<organism evidence="8 9">
    <name type="scientific">Pseudovirgaria hyperparasitica</name>
    <dbReference type="NCBI Taxonomy" id="470096"/>
    <lineage>
        <taxon>Eukaryota</taxon>
        <taxon>Fungi</taxon>
        <taxon>Dikarya</taxon>
        <taxon>Ascomycota</taxon>
        <taxon>Pezizomycotina</taxon>
        <taxon>Dothideomycetes</taxon>
        <taxon>Dothideomycetes incertae sedis</taxon>
        <taxon>Acrospermales</taxon>
        <taxon>Acrospermaceae</taxon>
        <taxon>Pseudovirgaria</taxon>
    </lineage>
</organism>
<evidence type="ECO:0000256" key="5">
    <source>
        <dbReference type="ARBA" id="ARBA00023242"/>
    </source>
</evidence>
<dbReference type="InterPro" id="IPR000504">
    <property type="entry name" value="RRM_dom"/>
</dbReference>
<protein>
    <submittedName>
        <fullName evidence="8">RNA-binding domain-containing protein</fullName>
    </submittedName>
</protein>
<evidence type="ECO:0000313" key="8">
    <source>
        <dbReference type="EMBL" id="KAF2754235.1"/>
    </source>
</evidence>
<dbReference type="PROSITE" id="PS50102">
    <property type="entry name" value="RRM"/>
    <property type="match status" value="2"/>
</dbReference>
<keyword evidence="3 6" id="KW-0694">RNA-binding</keyword>
<comment type="subcellular location">
    <subcellularLocation>
        <location evidence="1">Nucleus</location>
    </subcellularLocation>
</comment>
<name>A0A6A6VVN7_9PEZI</name>
<reference evidence="8" key="1">
    <citation type="journal article" date="2020" name="Stud. Mycol.">
        <title>101 Dothideomycetes genomes: a test case for predicting lifestyles and emergence of pathogens.</title>
        <authorList>
            <person name="Haridas S."/>
            <person name="Albert R."/>
            <person name="Binder M."/>
            <person name="Bloem J."/>
            <person name="Labutti K."/>
            <person name="Salamov A."/>
            <person name="Andreopoulos B."/>
            <person name="Baker S."/>
            <person name="Barry K."/>
            <person name="Bills G."/>
            <person name="Bluhm B."/>
            <person name="Cannon C."/>
            <person name="Castanera R."/>
            <person name="Culley D."/>
            <person name="Daum C."/>
            <person name="Ezra D."/>
            <person name="Gonzalez J."/>
            <person name="Henrissat B."/>
            <person name="Kuo A."/>
            <person name="Liang C."/>
            <person name="Lipzen A."/>
            <person name="Lutzoni F."/>
            <person name="Magnuson J."/>
            <person name="Mondo S."/>
            <person name="Nolan M."/>
            <person name="Ohm R."/>
            <person name="Pangilinan J."/>
            <person name="Park H.-J."/>
            <person name="Ramirez L."/>
            <person name="Alfaro M."/>
            <person name="Sun H."/>
            <person name="Tritt A."/>
            <person name="Yoshinaga Y."/>
            <person name="Zwiers L.-H."/>
            <person name="Turgeon B."/>
            <person name="Goodwin S."/>
            <person name="Spatafora J."/>
            <person name="Crous P."/>
            <person name="Grigoriev I."/>
        </authorList>
    </citation>
    <scope>NUCLEOTIDE SEQUENCE</scope>
    <source>
        <strain evidence="8">CBS 121739</strain>
    </source>
</reference>
<keyword evidence="9" id="KW-1185">Reference proteome</keyword>
<dbReference type="OrthoDB" id="6730379at2759"/>
<dbReference type="SUPFAM" id="SSF54928">
    <property type="entry name" value="RNA-binding domain, RBD"/>
    <property type="match status" value="2"/>
</dbReference>
<evidence type="ECO:0000259" key="7">
    <source>
        <dbReference type="PROSITE" id="PS50102"/>
    </source>
</evidence>
<keyword evidence="4" id="KW-0508">mRNA splicing</keyword>
<dbReference type="AlphaFoldDB" id="A0A6A6VVN7"/>
<gene>
    <name evidence="8" type="ORF">EJ05DRAFT_479762</name>
</gene>
<dbReference type="GO" id="GO:0006397">
    <property type="term" value="P:mRNA processing"/>
    <property type="evidence" value="ECO:0007669"/>
    <property type="project" value="UniProtKB-KW"/>
</dbReference>
<dbReference type="PANTHER" id="PTHR48028">
    <property type="entry name" value="GLYCINE-RICH RNA-BINDING PROTEIN RZ1A"/>
    <property type="match status" value="1"/>
</dbReference>